<dbReference type="Gene3D" id="3.30.428.10">
    <property type="entry name" value="HIT-like"/>
    <property type="match status" value="1"/>
</dbReference>
<organism evidence="6 7">
    <name type="scientific">Dacryopinax primogenitus (strain DJM 731)</name>
    <name type="common">Brown rot fungus</name>
    <dbReference type="NCBI Taxonomy" id="1858805"/>
    <lineage>
        <taxon>Eukaryota</taxon>
        <taxon>Fungi</taxon>
        <taxon>Dikarya</taxon>
        <taxon>Basidiomycota</taxon>
        <taxon>Agaricomycotina</taxon>
        <taxon>Dacrymycetes</taxon>
        <taxon>Dacrymycetales</taxon>
        <taxon>Dacrymycetaceae</taxon>
        <taxon>Dacryopinax</taxon>
    </lineage>
</organism>
<reference evidence="6 7" key="1">
    <citation type="journal article" date="2012" name="Science">
        <title>The Paleozoic origin of enzymatic lignin decomposition reconstructed from 31 fungal genomes.</title>
        <authorList>
            <person name="Floudas D."/>
            <person name="Binder M."/>
            <person name="Riley R."/>
            <person name="Barry K."/>
            <person name="Blanchette R.A."/>
            <person name="Henrissat B."/>
            <person name="Martinez A.T."/>
            <person name="Otillar R."/>
            <person name="Spatafora J.W."/>
            <person name="Yadav J.S."/>
            <person name="Aerts A."/>
            <person name="Benoit I."/>
            <person name="Boyd A."/>
            <person name="Carlson A."/>
            <person name="Copeland A."/>
            <person name="Coutinho P.M."/>
            <person name="de Vries R.P."/>
            <person name="Ferreira P."/>
            <person name="Findley K."/>
            <person name="Foster B."/>
            <person name="Gaskell J."/>
            <person name="Glotzer D."/>
            <person name="Gorecki P."/>
            <person name="Heitman J."/>
            <person name="Hesse C."/>
            <person name="Hori C."/>
            <person name="Igarashi K."/>
            <person name="Jurgens J.A."/>
            <person name="Kallen N."/>
            <person name="Kersten P."/>
            <person name="Kohler A."/>
            <person name="Kuees U."/>
            <person name="Kumar T.K.A."/>
            <person name="Kuo A."/>
            <person name="LaButti K."/>
            <person name="Larrondo L.F."/>
            <person name="Lindquist E."/>
            <person name="Ling A."/>
            <person name="Lombard V."/>
            <person name="Lucas S."/>
            <person name="Lundell T."/>
            <person name="Martin R."/>
            <person name="McLaughlin D.J."/>
            <person name="Morgenstern I."/>
            <person name="Morin E."/>
            <person name="Murat C."/>
            <person name="Nagy L.G."/>
            <person name="Nolan M."/>
            <person name="Ohm R.A."/>
            <person name="Patyshakuliyeva A."/>
            <person name="Rokas A."/>
            <person name="Ruiz-Duenas F.J."/>
            <person name="Sabat G."/>
            <person name="Salamov A."/>
            <person name="Samejima M."/>
            <person name="Schmutz J."/>
            <person name="Slot J.C."/>
            <person name="St John F."/>
            <person name="Stenlid J."/>
            <person name="Sun H."/>
            <person name="Sun S."/>
            <person name="Syed K."/>
            <person name="Tsang A."/>
            <person name="Wiebenga A."/>
            <person name="Young D."/>
            <person name="Pisabarro A."/>
            <person name="Eastwood D.C."/>
            <person name="Martin F."/>
            <person name="Cullen D."/>
            <person name="Grigoriev I.V."/>
            <person name="Hibbett D.S."/>
        </authorList>
    </citation>
    <scope>NUCLEOTIDE SEQUENCE [LARGE SCALE GENOMIC DNA]</scope>
    <source>
        <strain evidence="6 7">DJM-731 SS1</strain>
    </source>
</reference>
<dbReference type="EMBL" id="JH795860">
    <property type="protein sequence ID" value="EJU03220.1"/>
    <property type="molecule type" value="Genomic_DNA"/>
</dbReference>
<dbReference type="GeneID" id="63690022"/>
<accession>M5G4S3</accession>
<dbReference type="Proteomes" id="UP000030653">
    <property type="component" value="Unassembled WGS sequence"/>
</dbReference>
<evidence type="ECO:0000259" key="5">
    <source>
        <dbReference type="PROSITE" id="PS51084"/>
    </source>
</evidence>
<dbReference type="SUPFAM" id="SSF54197">
    <property type="entry name" value="HIT-like"/>
    <property type="match status" value="1"/>
</dbReference>
<dbReference type="OMA" id="CAFCRIV"/>
<dbReference type="PRINTS" id="PR00332">
    <property type="entry name" value="HISTRIAD"/>
</dbReference>
<dbReference type="AlphaFoldDB" id="M5G4S3"/>
<dbReference type="RefSeq" id="XP_040630114.1">
    <property type="nucleotide sequence ID" value="XM_040774960.1"/>
</dbReference>
<evidence type="ECO:0000256" key="4">
    <source>
        <dbReference type="SAM" id="MobiDB-lite"/>
    </source>
</evidence>
<feature type="active site" description="Tele-AMP-histidine intermediate" evidence="1">
    <location>
        <position position="116"/>
    </location>
</feature>
<keyword evidence="7" id="KW-1185">Reference proteome</keyword>
<feature type="region of interest" description="Disordered" evidence="4">
    <location>
        <begin position="152"/>
        <end position="171"/>
    </location>
</feature>
<sequence>MTSFMIDEAVNKRTPLKWTSYDTCPFCNIIANKLPAFRVLETDMVIAFLDILPIRPGHTLVVPKMHCSNLSDLPSDYSRAVGEALSTIANAITRGMTINLNVVCNQGYGQAVPHVHFHMVPAPRTVEPPSTQSPTNRSMNHHEMVMSEYHRREELDEDTGRNMADRIRSRL</sequence>
<dbReference type="GO" id="GO:0003824">
    <property type="term" value="F:catalytic activity"/>
    <property type="evidence" value="ECO:0007669"/>
    <property type="project" value="InterPro"/>
</dbReference>
<dbReference type="PROSITE" id="PS51084">
    <property type="entry name" value="HIT_2"/>
    <property type="match status" value="1"/>
</dbReference>
<dbReference type="STRING" id="1858805.M5G4S3"/>
<gene>
    <name evidence="6" type="ORF">DACRYDRAFT_50016</name>
</gene>
<feature type="short sequence motif" description="Histidine triad motif" evidence="2 3">
    <location>
        <begin position="114"/>
        <end position="118"/>
    </location>
</feature>
<dbReference type="Pfam" id="PF01230">
    <property type="entry name" value="HIT"/>
    <property type="match status" value="1"/>
</dbReference>
<feature type="domain" description="HIT" evidence="5">
    <location>
        <begin position="25"/>
        <end position="131"/>
    </location>
</feature>
<dbReference type="HOGENOM" id="CLU_056776_6_0_1"/>
<dbReference type="GO" id="GO:0009117">
    <property type="term" value="P:nucleotide metabolic process"/>
    <property type="evidence" value="ECO:0007669"/>
    <property type="project" value="TreeGrafter"/>
</dbReference>
<evidence type="ECO:0000256" key="2">
    <source>
        <dbReference type="PIRSR" id="PIRSR601310-3"/>
    </source>
</evidence>
<evidence type="ECO:0000313" key="7">
    <source>
        <dbReference type="Proteomes" id="UP000030653"/>
    </source>
</evidence>
<evidence type="ECO:0000256" key="3">
    <source>
        <dbReference type="PROSITE-ProRule" id="PRU00464"/>
    </source>
</evidence>
<dbReference type="PANTHER" id="PTHR46648">
    <property type="entry name" value="HIT FAMILY PROTEIN 1"/>
    <property type="match status" value="1"/>
</dbReference>
<evidence type="ECO:0000256" key="1">
    <source>
        <dbReference type="PIRSR" id="PIRSR601310-1"/>
    </source>
</evidence>
<dbReference type="PANTHER" id="PTHR46648:SF2">
    <property type="entry name" value="HIT DOMAIN-CONTAINING PROTEIN"/>
    <property type="match status" value="1"/>
</dbReference>
<dbReference type="InterPro" id="IPR011146">
    <property type="entry name" value="HIT-like"/>
</dbReference>
<evidence type="ECO:0000313" key="6">
    <source>
        <dbReference type="EMBL" id="EJU03220.1"/>
    </source>
</evidence>
<dbReference type="OrthoDB" id="672793at2759"/>
<dbReference type="InterPro" id="IPR036265">
    <property type="entry name" value="HIT-like_sf"/>
</dbReference>
<protein>
    <submittedName>
        <fullName evidence="6">HIT-like protein</fullName>
    </submittedName>
</protein>
<name>M5G4S3_DACPD</name>
<dbReference type="InterPro" id="IPR001310">
    <property type="entry name" value="Histidine_triad_HIT"/>
</dbReference>
<proteinExistence type="predicted"/>